<dbReference type="InterPro" id="IPR009057">
    <property type="entry name" value="Homeodomain-like_sf"/>
</dbReference>
<feature type="region of interest" description="Disordered" evidence="7">
    <location>
        <begin position="77"/>
        <end position="130"/>
    </location>
</feature>
<dbReference type="Pfam" id="PF05044">
    <property type="entry name" value="HPD"/>
    <property type="match status" value="1"/>
</dbReference>
<accession>A0ABM0IFC7</accession>
<dbReference type="PROSITE" id="PS51818">
    <property type="entry name" value="HOMEO_PROSPERO"/>
    <property type="match status" value="1"/>
</dbReference>
<sequence>MDPSTILLSPQSRTCAHLEEPCMEAGRSPAPQDLARVAPFAWSQVPRSGLADPDWFGDEHIQAKRARVETIVQGMCVSPGAPGPGRVLARDGPCSPEKARERKRKQSLPMQQGPPGPGPGQDRASRKGLGGPCVREQLHLLKRQLRHLQAHVLQAAEPRDPVQGPGSFARGRSQPRVQRQNGWCPSPWTGDTDLPRDSGRQLSEGAKHLVSEEVGVLPSGPDAGLQILREELTRAVSQAVDSVLQKVLVDPPGHLAQPDRSSPGQEHAPSGGGSCRDPLRMADPPLGNFSLDKPQDSTRYHGSLRRIPKCYQDPSANCPLTVASHIQGHQIVSQLLGQGAHSCWSAHPPQDMSSQSHAYSQPAPPPWGALRRLPSTLSQQPCSLPFPSTHLEHPPLLPPVKVEQGGLLAVPRAHPFSVVHISFGLNPGHLKKAKLLFFFTRYPSSNLLKACFPDVQFSRGVTSQMIKWFSNFREFYYIQMEKRARQAMSQGVTNPNLLLVLRDSELFRALNTHYNKGDGFQVPDCFLEIASVTLQEFFRAVSTGKDSDPSWKKPIYKIISKLDSDVPEIFKTASYSQELFRS</sequence>
<evidence type="ECO:0000313" key="10">
    <source>
        <dbReference type="RefSeq" id="XP_004698772.1"/>
    </source>
</evidence>
<keyword evidence="4 10" id="KW-0371">Homeobox</keyword>
<keyword evidence="9" id="KW-1185">Reference proteome</keyword>
<dbReference type="Proteomes" id="UP000694863">
    <property type="component" value="Unplaced"/>
</dbReference>
<dbReference type="GO" id="GO:0003677">
    <property type="term" value="F:DNA binding"/>
    <property type="evidence" value="ECO:0007669"/>
    <property type="project" value="UniProtKB-KW"/>
</dbReference>
<dbReference type="InterPro" id="IPR037131">
    <property type="entry name" value="Homeo_prospero_dom_sf"/>
</dbReference>
<proteinExistence type="predicted"/>
<reference evidence="10" key="1">
    <citation type="submission" date="2025-08" db="UniProtKB">
        <authorList>
            <consortium name="RefSeq"/>
        </authorList>
    </citation>
    <scope>IDENTIFICATION</scope>
</reference>
<evidence type="ECO:0000256" key="4">
    <source>
        <dbReference type="ARBA" id="ARBA00023155"/>
    </source>
</evidence>
<feature type="domain" description="Prospero" evidence="8">
    <location>
        <begin position="422"/>
        <end position="580"/>
    </location>
</feature>
<dbReference type="PANTHER" id="PTHR12198">
    <property type="entry name" value="HOMEOBOX PROTEIN PROSPERO/PROX-1/CEH-26"/>
    <property type="match status" value="1"/>
</dbReference>
<evidence type="ECO:0000256" key="3">
    <source>
        <dbReference type="ARBA" id="ARBA00023125"/>
    </source>
</evidence>
<comment type="subcellular location">
    <subcellularLocation>
        <location evidence="1">Nucleus</location>
    </subcellularLocation>
</comment>
<evidence type="ECO:0000256" key="5">
    <source>
        <dbReference type="ARBA" id="ARBA00023163"/>
    </source>
</evidence>
<evidence type="ECO:0000313" key="9">
    <source>
        <dbReference type="Proteomes" id="UP000694863"/>
    </source>
</evidence>
<dbReference type="Gene3D" id="1.10.10.500">
    <property type="entry name" value="Homeo-prospero domain"/>
    <property type="match status" value="1"/>
</dbReference>
<evidence type="ECO:0000256" key="2">
    <source>
        <dbReference type="ARBA" id="ARBA00023015"/>
    </source>
</evidence>
<dbReference type="RefSeq" id="XP_004698772.1">
    <property type="nucleotide sequence ID" value="XM_004698715.2"/>
</dbReference>
<organism evidence="9 10">
    <name type="scientific">Echinops telfairi</name>
    <name type="common">Lesser hedgehog tenrec</name>
    <dbReference type="NCBI Taxonomy" id="9371"/>
    <lineage>
        <taxon>Eukaryota</taxon>
        <taxon>Metazoa</taxon>
        <taxon>Chordata</taxon>
        <taxon>Craniata</taxon>
        <taxon>Vertebrata</taxon>
        <taxon>Euteleostomi</taxon>
        <taxon>Mammalia</taxon>
        <taxon>Eutheria</taxon>
        <taxon>Afrotheria</taxon>
        <taxon>Tenrecidae</taxon>
        <taxon>Tenrecinae</taxon>
        <taxon>Echinops</taxon>
    </lineage>
</organism>
<dbReference type="SUPFAM" id="SSF46689">
    <property type="entry name" value="Homeodomain-like"/>
    <property type="match status" value="1"/>
</dbReference>
<evidence type="ECO:0000256" key="7">
    <source>
        <dbReference type="SAM" id="MobiDB-lite"/>
    </source>
</evidence>
<dbReference type="GeneID" id="101639695"/>
<dbReference type="InterPro" id="IPR023082">
    <property type="entry name" value="Homeo_prospero_dom"/>
</dbReference>
<dbReference type="InterPro" id="IPR039350">
    <property type="entry name" value="Prospero_homeodomain"/>
</dbReference>
<protein>
    <submittedName>
        <fullName evidence="10">Prospero homeobox protein 2</fullName>
    </submittedName>
</protein>
<feature type="region of interest" description="Disordered" evidence="7">
    <location>
        <begin position="251"/>
        <end position="300"/>
    </location>
</feature>
<evidence type="ECO:0000259" key="8">
    <source>
        <dbReference type="PROSITE" id="PS51818"/>
    </source>
</evidence>
<keyword evidence="3 10" id="KW-0238">DNA-binding</keyword>
<keyword evidence="6" id="KW-0539">Nucleus</keyword>
<keyword evidence="2" id="KW-0805">Transcription regulation</keyword>
<dbReference type="PANTHER" id="PTHR12198:SF5">
    <property type="entry name" value="PROSPERO HOMEOBOX PROTEIN 2"/>
    <property type="match status" value="1"/>
</dbReference>
<evidence type="ECO:0000256" key="6">
    <source>
        <dbReference type="ARBA" id="ARBA00023242"/>
    </source>
</evidence>
<feature type="region of interest" description="Disordered" evidence="7">
    <location>
        <begin position="155"/>
        <end position="200"/>
    </location>
</feature>
<keyword evidence="5" id="KW-0804">Transcription</keyword>
<name>A0ABM0IFC7_ECHTE</name>
<gene>
    <name evidence="10" type="primary">PROX2</name>
</gene>
<evidence type="ECO:0000256" key="1">
    <source>
        <dbReference type="ARBA" id="ARBA00004123"/>
    </source>
</evidence>